<dbReference type="AlphaFoldDB" id="A0A375HAN2"/>
<dbReference type="EMBL" id="LT984809">
    <property type="protein sequence ID" value="SPD48822.1"/>
    <property type="molecule type" value="Genomic_DNA"/>
</dbReference>
<gene>
    <name evidence="1" type="ORF">CBM2612_P0167</name>
</gene>
<geneLocation type="plasmid" evidence="1">
    <name>I</name>
</geneLocation>
<evidence type="ECO:0000313" key="1">
    <source>
        <dbReference type="EMBL" id="SPD48822.1"/>
    </source>
</evidence>
<protein>
    <submittedName>
        <fullName evidence="1">Uncharacterized protein</fullName>
    </submittedName>
</protein>
<reference evidence="1" key="1">
    <citation type="submission" date="2018-01" db="EMBL/GenBank/DDBJ databases">
        <authorList>
            <person name="Gaut B.S."/>
            <person name="Morton B.R."/>
            <person name="Clegg M.T."/>
            <person name="Duvall M.R."/>
        </authorList>
    </citation>
    <scope>NUCLEOTIDE SEQUENCE</scope>
    <source>
        <strain evidence="1">Cupriavidus taiwanensis STM 8555</strain>
    </source>
</reference>
<organism evidence="1">
    <name type="scientific">Cupriavidus taiwanensis</name>
    <dbReference type="NCBI Taxonomy" id="164546"/>
    <lineage>
        <taxon>Bacteria</taxon>
        <taxon>Pseudomonadati</taxon>
        <taxon>Pseudomonadota</taxon>
        <taxon>Betaproteobacteria</taxon>
        <taxon>Burkholderiales</taxon>
        <taxon>Burkholderiaceae</taxon>
        <taxon>Cupriavidus</taxon>
    </lineage>
</organism>
<keyword evidence="1" id="KW-0614">Plasmid</keyword>
<accession>A0A375HAN2</accession>
<name>A0A375HAN2_9BURK</name>
<sequence>MQIDSPNNLWGLLPLSPALACIET</sequence>
<proteinExistence type="predicted"/>